<organism evidence="2 3">
    <name type="scientific">Lactobacillus corticis</name>
    <dbReference type="NCBI Taxonomy" id="2201249"/>
    <lineage>
        <taxon>Bacteria</taxon>
        <taxon>Bacillati</taxon>
        <taxon>Bacillota</taxon>
        <taxon>Bacilli</taxon>
        <taxon>Lactobacillales</taxon>
        <taxon>Lactobacillaceae</taxon>
        <taxon>Lactobacillus</taxon>
    </lineage>
</organism>
<feature type="transmembrane region" description="Helical" evidence="1">
    <location>
        <begin position="697"/>
        <end position="717"/>
    </location>
</feature>
<keyword evidence="1" id="KW-0472">Membrane</keyword>
<feature type="transmembrane region" description="Helical" evidence="1">
    <location>
        <begin position="267"/>
        <end position="286"/>
    </location>
</feature>
<name>A0A916QGD7_9LACO</name>
<dbReference type="EMBL" id="BMAY01000002">
    <property type="protein sequence ID" value="GFZ26499.1"/>
    <property type="molecule type" value="Genomic_DNA"/>
</dbReference>
<keyword evidence="3" id="KW-1185">Reference proteome</keyword>
<proteinExistence type="predicted"/>
<evidence type="ECO:0008006" key="4">
    <source>
        <dbReference type="Google" id="ProtNLM"/>
    </source>
</evidence>
<sequence>MKKYINVKRTHLVGYALLLLQTILLIVTLISFLANRYESSWEDYLNDQTDYSLYLNRIPNSKKDDVISLLESEAENKHFLLLRKENINNTLAMGIDGNPSNINVDFRFDGQDVVSKKDVIKLLHSNNEKATLGLGEGSIYQLTPIYQFPFSDRIVIYKLKQFNKIDKTLNGKYQLVGLHSEKEYNSIIEKLSKITSLKADTFKSPFSGEAQDNGLLYSFLLLGLLITSLGLFAFFFINLLSSFKEFGSLVLLGWSKRVILLNRYKPFAFFVVVIGLFLSIFFATIFGRKSFFVLFLSYSIIATLLSFLLFTLIFLIASLLVIFSKNISLIKEIYPKKTIYTFIVGLYIVISSSLLGISIYIDGPTKEVAANAQQALQWRKVENMEVLKKIDSGDDGIKAFGDPSSQIYRDVLNFYKNIANKKGVYLVNSFYGSREWLSDRELYKQMPTQPFTILTASPNYLKKIGFSPSRSALKQAAQGRRVFYVPNTYSKKQQSKMKIFLKDMLTEDISKSDVQTTFTKKQQVSLFTYHPNKNIFLWNNDSNEPTHSKTPIIDIVTPNNMTFVDIGGIQVAGLESNLKFENKQIRRKVLTSQRLVKYHLDDNKPEYTAVSNYIDGEQKTLWQTIAMFGIALILLLLILCLLIIVLAMTFKTSNRQKVAVKKFLGFTFWQIYRLPLLTISIITLIEIIIVLVAKSRIGLPLILLNYFIQILVFYLYISRSQFTQIINLFRGE</sequence>
<comment type="caution">
    <text evidence="2">The sequence shown here is derived from an EMBL/GenBank/DDBJ whole genome shotgun (WGS) entry which is preliminary data.</text>
</comment>
<keyword evidence="1" id="KW-0812">Transmembrane</keyword>
<dbReference type="RefSeq" id="WP_212780200.1">
    <property type="nucleotide sequence ID" value="NZ_BMAY01000002.1"/>
</dbReference>
<feature type="transmembrane region" description="Helical" evidence="1">
    <location>
        <begin position="292"/>
        <end position="323"/>
    </location>
</feature>
<keyword evidence="1" id="KW-1133">Transmembrane helix</keyword>
<reference evidence="2" key="1">
    <citation type="submission" date="2020-08" db="EMBL/GenBank/DDBJ databases">
        <title>Taxonomic study for Lactobacillus species isolated from hardwood bark.</title>
        <authorList>
            <person name="Tohno M."/>
            <person name="Tanizawa Y."/>
        </authorList>
    </citation>
    <scope>NUCLEOTIDE SEQUENCE</scope>
    <source>
        <strain evidence="2">B40</strain>
    </source>
</reference>
<dbReference type="AlphaFoldDB" id="A0A916QGD7"/>
<gene>
    <name evidence="2" type="ORF">LCB40_03790</name>
</gene>
<feature type="transmembrane region" description="Helical" evidence="1">
    <location>
        <begin position="625"/>
        <end position="650"/>
    </location>
</feature>
<feature type="transmembrane region" description="Helical" evidence="1">
    <location>
        <begin position="12"/>
        <end position="34"/>
    </location>
</feature>
<feature type="transmembrane region" description="Helical" evidence="1">
    <location>
        <begin position="215"/>
        <end position="240"/>
    </location>
</feature>
<protein>
    <recommendedName>
        <fullName evidence="4">DUF1430 domain-containing protein</fullName>
    </recommendedName>
</protein>
<evidence type="ECO:0000313" key="3">
    <source>
        <dbReference type="Proteomes" id="UP000677218"/>
    </source>
</evidence>
<feature type="transmembrane region" description="Helical" evidence="1">
    <location>
        <begin position="671"/>
        <end position="691"/>
    </location>
</feature>
<feature type="transmembrane region" description="Helical" evidence="1">
    <location>
        <begin position="339"/>
        <end position="361"/>
    </location>
</feature>
<accession>A0A916QGD7</accession>
<evidence type="ECO:0000256" key="1">
    <source>
        <dbReference type="SAM" id="Phobius"/>
    </source>
</evidence>
<dbReference type="Proteomes" id="UP000677218">
    <property type="component" value="Unassembled WGS sequence"/>
</dbReference>
<evidence type="ECO:0000313" key="2">
    <source>
        <dbReference type="EMBL" id="GFZ26499.1"/>
    </source>
</evidence>